<protein>
    <recommendedName>
        <fullName evidence="9">Beta-mannosidase</fullName>
        <ecNumber evidence="8">3.2.1.25</ecNumber>
    </recommendedName>
    <alternativeName>
        <fullName evidence="19">Beta-mannosidase B</fullName>
    </alternativeName>
    <alternativeName>
        <fullName evidence="17">Lysosomal beta A mannosidase</fullName>
    </alternativeName>
    <alternativeName>
        <fullName evidence="20">Mannanase B</fullName>
    </alternativeName>
</protein>
<dbReference type="InterPro" id="IPR036156">
    <property type="entry name" value="Beta-gal/glucu_dom_sf"/>
</dbReference>
<dbReference type="GO" id="GO:0005576">
    <property type="term" value="C:extracellular region"/>
    <property type="evidence" value="ECO:0007669"/>
    <property type="project" value="UniProtKB-SubCell"/>
</dbReference>
<dbReference type="RefSeq" id="WP_338005881.1">
    <property type="nucleotide sequence ID" value="NZ_JAOPKA010000021.1"/>
</dbReference>
<feature type="domain" description="Mannosidase Ig/CBM-like" evidence="24">
    <location>
        <begin position="663"/>
        <end position="767"/>
    </location>
</feature>
<dbReference type="AlphaFoldDB" id="A0AAP2Z391"/>
<dbReference type="Pfam" id="PF02836">
    <property type="entry name" value="Glyco_hydro_2_C"/>
    <property type="match status" value="1"/>
</dbReference>
<dbReference type="SUPFAM" id="SSF51445">
    <property type="entry name" value="(Trans)glycosidases"/>
    <property type="match status" value="1"/>
</dbReference>
<evidence type="ECO:0000259" key="21">
    <source>
        <dbReference type="Pfam" id="PF00703"/>
    </source>
</evidence>
<dbReference type="InterPro" id="IPR054593">
    <property type="entry name" value="Beta-mannosidase-like_N2"/>
</dbReference>
<keyword evidence="16" id="KW-0326">Glycosidase</keyword>
<organism evidence="26 27">
    <name type="scientific">Natronoglomus mannanivorans</name>
    <dbReference type="NCBI Taxonomy" id="2979990"/>
    <lineage>
        <taxon>Archaea</taxon>
        <taxon>Methanobacteriati</taxon>
        <taxon>Methanobacteriota</taxon>
        <taxon>Stenosarchaea group</taxon>
        <taxon>Halobacteria</taxon>
        <taxon>Halobacteriales</taxon>
        <taxon>Natrialbaceae</taxon>
        <taxon>Natronoglomus</taxon>
    </lineage>
</organism>
<evidence type="ECO:0000259" key="23">
    <source>
        <dbReference type="Pfam" id="PF17753"/>
    </source>
</evidence>
<gene>
    <name evidence="26" type="ORF">OB960_22090</name>
</gene>
<comment type="subcellular location">
    <subcellularLocation>
        <location evidence="3">Lysosome</location>
    </subcellularLocation>
    <subcellularLocation>
        <location evidence="4">Secreted</location>
    </subcellularLocation>
</comment>
<dbReference type="InterPro" id="IPR013783">
    <property type="entry name" value="Ig-like_fold"/>
</dbReference>
<feature type="domain" description="Glycoside hydrolase family 2 catalytic" evidence="22">
    <location>
        <begin position="316"/>
        <end position="440"/>
    </location>
</feature>
<accession>A0AAP2Z391</accession>
<evidence type="ECO:0000256" key="15">
    <source>
        <dbReference type="ARBA" id="ARBA00023228"/>
    </source>
</evidence>
<comment type="subunit">
    <text evidence="6">Monomer.</text>
</comment>
<comment type="similarity">
    <text evidence="18">Belongs to the glycosyl hydrolase 2 family. Beta-mannosidase B subfamily.</text>
</comment>
<dbReference type="Proteomes" id="UP001321018">
    <property type="component" value="Unassembled WGS sequence"/>
</dbReference>
<keyword evidence="13" id="KW-1015">Disulfide bond</keyword>
<evidence type="ECO:0000313" key="26">
    <source>
        <dbReference type="EMBL" id="MCU4744075.1"/>
    </source>
</evidence>
<evidence type="ECO:0000256" key="4">
    <source>
        <dbReference type="ARBA" id="ARBA00004613"/>
    </source>
</evidence>
<keyword evidence="12 26" id="KW-0378">Hydrolase</keyword>
<dbReference type="GO" id="GO:0006516">
    <property type="term" value="P:glycoprotein catabolic process"/>
    <property type="evidence" value="ECO:0007669"/>
    <property type="project" value="TreeGrafter"/>
</dbReference>
<proteinExistence type="inferred from homology"/>
<evidence type="ECO:0000256" key="18">
    <source>
        <dbReference type="ARBA" id="ARBA00038429"/>
    </source>
</evidence>
<evidence type="ECO:0000256" key="17">
    <source>
        <dbReference type="ARBA" id="ARBA00032581"/>
    </source>
</evidence>
<evidence type="ECO:0000256" key="6">
    <source>
        <dbReference type="ARBA" id="ARBA00011245"/>
    </source>
</evidence>
<dbReference type="GO" id="GO:0005764">
    <property type="term" value="C:lysosome"/>
    <property type="evidence" value="ECO:0007669"/>
    <property type="project" value="UniProtKB-SubCell"/>
</dbReference>
<dbReference type="GO" id="GO:0004567">
    <property type="term" value="F:beta-mannosidase activity"/>
    <property type="evidence" value="ECO:0007669"/>
    <property type="project" value="UniProtKB-EC"/>
</dbReference>
<dbReference type="SUPFAM" id="SSF49303">
    <property type="entry name" value="beta-Galactosidase/glucuronidase domain"/>
    <property type="match status" value="2"/>
</dbReference>
<dbReference type="FunFam" id="2.60.120.260:FF:000060">
    <property type="entry name" value="Probable beta-mannosidase"/>
    <property type="match status" value="1"/>
</dbReference>
<dbReference type="Pfam" id="PF22666">
    <property type="entry name" value="Glyco_hydro_2_N2"/>
    <property type="match status" value="1"/>
</dbReference>
<dbReference type="Pfam" id="PF17753">
    <property type="entry name" value="Ig_mannosidase"/>
    <property type="match status" value="1"/>
</dbReference>
<dbReference type="InterPro" id="IPR041447">
    <property type="entry name" value="Mannosidase_ig"/>
</dbReference>
<feature type="domain" description="Beta-mannosidase-like galactose-binding" evidence="25">
    <location>
        <begin position="10"/>
        <end position="181"/>
    </location>
</feature>
<evidence type="ECO:0000256" key="12">
    <source>
        <dbReference type="ARBA" id="ARBA00022801"/>
    </source>
</evidence>
<dbReference type="Gene3D" id="3.20.20.80">
    <property type="entry name" value="Glycosidases"/>
    <property type="match status" value="1"/>
</dbReference>
<evidence type="ECO:0000256" key="10">
    <source>
        <dbReference type="ARBA" id="ARBA00022525"/>
    </source>
</evidence>
<evidence type="ECO:0000256" key="11">
    <source>
        <dbReference type="ARBA" id="ARBA00022729"/>
    </source>
</evidence>
<reference evidence="26" key="1">
    <citation type="submission" date="2022-09" db="EMBL/GenBank/DDBJ databases">
        <title>Enrichment on poylsaccharides allowed isolation of novel metabolic and taxonomic groups of Haloarchaea.</title>
        <authorList>
            <person name="Sorokin D.Y."/>
            <person name="Elcheninov A.G."/>
            <person name="Khizhniak T.V."/>
            <person name="Kolganova T.V."/>
            <person name="Kublanov I.V."/>
        </authorList>
    </citation>
    <scope>NUCLEOTIDE SEQUENCE</scope>
    <source>
        <strain evidence="26">AArc-xg1-1</strain>
    </source>
</reference>
<evidence type="ECO:0000256" key="3">
    <source>
        <dbReference type="ARBA" id="ARBA00004371"/>
    </source>
</evidence>
<comment type="function">
    <text evidence="2">Exoglycosidase that cleaves the single beta-linked mannose residue from the non-reducing end of all N-linked glycoprotein oligosaccharides.</text>
</comment>
<dbReference type="InterPro" id="IPR041625">
    <property type="entry name" value="Beta-mannosidase_Ig"/>
</dbReference>
<evidence type="ECO:0000256" key="9">
    <source>
        <dbReference type="ARBA" id="ARBA00015707"/>
    </source>
</evidence>
<dbReference type="Pfam" id="PF17786">
    <property type="entry name" value="Mannosidase_ig"/>
    <property type="match status" value="1"/>
</dbReference>
<feature type="domain" description="Beta-mannosidase Ig-fold" evidence="23">
    <location>
        <begin position="770"/>
        <end position="844"/>
    </location>
</feature>
<dbReference type="EC" id="3.2.1.25" evidence="8"/>
<evidence type="ECO:0000256" key="16">
    <source>
        <dbReference type="ARBA" id="ARBA00023295"/>
    </source>
</evidence>
<dbReference type="InterPro" id="IPR050887">
    <property type="entry name" value="Beta-mannosidase_GH2"/>
</dbReference>
<dbReference type="PANTHER" id="PTHR43730:SF1">
    <property type="entry name" value="BETA-MANNOSIDASE"/>
    <property type="match status" value="1"/>
</dbReference>
<sequence length="846" mass="95261">MDTHSLNGTWQFRPTADGEWRPGTVPGDVYSDLLATDTIDDPYDEDNELDVQWVGETDWTYRREFEVDDDFLAHDALVLECLGVDTVSEIFVNGTSVGETTNMHRAYTFDLGDALEAGENRISVRFRSPVEYGKERMEAYPYEVPLIRYPVDQPGRNFIRKAQCHYGWDWGPCLPGVGLWRDIRVLGYSGPRITHTTTEQTHHEDGVTLSVRVGADVPAGSEGTYDLTATVADTTAHREISLEAGEAEAEIDLTVSDPELWWPNGYGDQPLYDLDVTLSNGDGEAIHTEFDRIGFRDLNVVREPDGDGEGGESFAFEVNGEPIYAKGANWIPIDAMRGNVTDERVEELLTSATAANMNTIRVWGGGYYELDTFYELCDELGLLVWQDFMFSCALYPATDEFLETVEAEVRYQVRRLANHPSIALWCGNNENEMSLVNWFDDSEHIDEFYADYERLNDETIAPAVEAEDPSRTFWPGSPSSGGLFTDDGELNPHDQSRGDLHYWRVWHDGEPFEDYLSVEPRFVSEFGYQSFASVDLLSEVVPDDQLNPTAPIMEHHQRHPDGNKNILQRMADHFRIPFSFDDLVYLSQIQQGLAMEVAIEHWRRLKPYCMGTLYWQLNDLWPCASWSSIEYGDDWKALQYVARRFYAPVLVSTVVDDEGEGAGEISVWLTSDRREPTSGTLSIELYSLEGERLAVREESVAVESHGSRSVATLSVADELGLGLEGEDVSTESLLVRSSFEADGDGDGEGEDTVETYPSFAFFEPYKHLELPEPELSVEVDGTDVVVETTDVALFVALETPVAGHFSDNYFHMVPGERRRLSFEATDAVTADDLRGAVTVRNLRETY</sequence>
<evidence type="ECO:0000256" key="7">
    <source>
        <dbReference type="ARBA" id="ARBA00011738"/>
    </source>
</evidence>
<dbReference type="GO" id="GO:0005975">
    <property type="term" value="P:carbohydrate metabolic process"/>
    <property type="evidence" value="ECO:0007669"/>
    <property type="project" value="InterPro"/>
</dbReference>
<evidence type="ECO:0000259" key="25">
    <source>
        <dbReference type="Pfam" id="PF22666"/>
    </source>
</evidence>
<keyword evidence="10" id="KW-0964">Secreted</keyword>
<dbReference type="FunFam" id="3.20.20.80:FF:000050">
    <property type="entry name" value="Beta-mannosidase B"/>
    <property type="match status" value="1"/>
</dbReference>
<keyword evidence="15" id="KW-0458">Lysosome</keyword>
<evidence type="ECO:0000256" key="5">
    <source>
        <dbReference type="ARBA" id="ARBA00004740"/>
    </source>
</evidence>
<evidence type="ECO:0000256" key="19">
    <source>
        <dbReference type="ARBA" id="ARBA00041069"/>
    </source>
</evidence>
<evidence type="ECO:0000313" key="27">
    <source>
        <dbReference type="Proteomes" id="UP001321018"/>
    </source>
</evidence>
<comment type="catalytic activity">
    <reaction evidence="1">
        <text>Hydrolysis of terminal, non-reducing beta-D-mannose residues in beta-D-mannosides.</text>
        <dbReference type="EC" id="3.2.1.25"/>
    </reaction>
</comment>
<dbReference type="Pfam" id="PF00703">
    <property type="entry name" value="Glyco_hydro_2"/>
    <property type="match status" value="1"/>
</dbReference>
<comment type="subunit">
    <text evidence="7">Homodimer.</text>
</comment>
<name>A0AAP2Z391_9EURY</name>
<dbReference type="PANTHER" id="PTHR43730">
    <property type="entry name" value="BETA-MANNOSIDASE"/>
    <property type="match status" value="1"/>
</dbReference>
<evidence type="ECO:0000259" key="24">
    <source>
        <dbReference type="Pfam" id="PF17786"/>
    </source>
</evidence>
<comment type="pathway">
    <text evidence="5">Glycan metabolism; N-glycan degradation.</text>
</comment>
<evidence type="ECO:0000256" key="2">
    <source>
        <dbReference type="ARBA" id="ARBA00003150"/>
    </source>
</evidence>
<dbReference type="InterPro" id="IPR006102">
    <property type="entry name" value="Ig-like_GH2"/>
</dbReference>
<evidence type="ECO:0000259" key="22">
    <source>
        <dbReference type="Pfam" id="PF02836"/>
    </source>
</evidence>
<dbReference type="Gene3D" id="2.60.40.10">
    <property type="entry name" value="Immunoglobulins"/>
    <property type="match status" value="2"/>
</dbReference>
<dbReference type="InterPro" id="IPR008979">
    <property type="entry name" value="Galactose-bd-like_sf"/>
</dbReference>
<keyword evidence="14" id="KW-0325">Glycoprotein</keyword>
<dbReference type="InterPro" id="IPR017853">
    <property type="entry name" value="GH"/>
</dbReference>
<comment type="caution">
    <text evidence="26">The sequence shown here is derived from an EMBL/GenBank/DDBJ whole genome shotgun (WGS) entry which is preliminary data.</text>
</comment>
<feature type="domain" description="Glycoside hydrolase family 2 immunoglobulin-like beta-sandwich" evidence="21">
    <location>
        <begin position="195"/>
        <end position="296"/>
    </location>
</feature>
<evidence type="ECO:0000256" key="20">
    <source>
        <dbReference type="ARBA" id="ARBA00041614"/>
    </source>
</evidence>
<dbReference type="EMBL" id="JAOPKA010000021">
    <property type="protein sequence ID" value="MCU4744075.1"/>
    <property type="molecule type" value="Genomic_DNA"/>
</dbReference>
<evidence type="ECO:0000256" key="8">
    <source>
        <dbReference type="ARBA" id="ARBA00012754"/>
    </source>
</evidence>
<dbReference type="InterPro" id="IPR006103">
    <property type="entry name" value="Glyco_hydro_2_cat"/>
</dbReference>
<evidence type="ECO:0000256" key="13">
    <source>
        <dbReference type="ARBA" id="ARBA00023157"/>
    </source>
</evidence>
<evidence type="ECO:0000256" key="14">
    <source>
        <dbReference type="ARBA" id="ARBA00023180"/>
    </source>
</evidence>
<dbReference type="SUPFAM" id="SSF49785">
    <property type="entry name" value="Galactose-binding domain-like"/>
    <property type="match status" value="1"/>
</dbReference>
<keyword evidence="11" id="KW-0732">Signal</keyword>
<evidence type="ECO:0000256" key="1">
    <source>
        <dbReference type="ARBA" id="ARBA00000829"/>
    </source>
</evidence>
<dbReference type="Gene3D" id="2.60.120.260">
    <property type="entry name" value="Galactose-binding domain-like"/>
    <property type="match status" value="1"/>
</dbReference>